<reference evidence="1" key="1">
    <citation type="submission" date="2019-11" db="EMBL/GenBank/DDBJ databases">
        <authorList>
            <person name="Feng L."/>
        </authorList>
    </citation>
    <scope>NUCLEOTIDE SEQUENCE</scope>
    <source>
        <strain evidence="1">ElimosumLFYP34</strain>
    </source>
</reference>
<accession>A0A6N2YGD3</accession>
<protein>
    <submittedName>
        <fullName evidence="1">Uncharacterized protein</fullName>
    </submittedName>
</protein>
<gene>
    <name evidence="1" type="ORF">ELLFYP34_01593</name>
</gene>
<name>A0A6N2YGD3_EUBLI</name>
<evidence type="ECO:0000313" key="1">
    <source>
        <dbReference type="EMBL" id="VYT65353.1"/>
    </source>
</evidence>
<dbReference type="AlphaFoldDB" id="A0A6N2YGD3"/>
<dbReference type="EMBL" id="CACRTR010000003">
    <property type="protein sequence ID" value="VYT65353.1"/>
    <property type="molecule type" value="Genomic_DNA"/>
</dbReference>
<organism evidence="1">
    <name type="scientific">Eubacterium limosum</name>
    <dbReference type="NCBI Taxonomy" id="1736"/>
    <lineage>
        <taxon>Bacteria</taxon>
        <taxon>Bacillati</taxon>
        <taxon>Bacillota</taxon>
        <taxon>Clostridia</taxon>
        <taxon>Eubacteriales</taxon>
        <taxon>Eubacteriaceae</taxon>
        <taxon>Eubacterium</taxon>
    </lineage>
</organism>
<proteinExistence type="predicted"/>
<sequence length="497" mass="57301">MAKNRTRFGKVMALLDITLNEISEYLHIDKTTVSKWRTGSRKLTPRSPYFDPILSLIIERNNALPQRPLVGFLYDLYPDELFDNPKQIYDFLKLYLSTPLDVKQDSEAAPQERNLSHQVLTGVEGRQKALDLVLSQAEKMVVPGTIKILELEQISWLCRDPVYLKSVVTRLKQLAEKNFRIDFAFSSAQLRPNYIGFISAVGGLRFHKNIHKYIIDNDRIQGLLPCIYLVSDGCVSIGLDSDEPSIPIHTNFFSDPLNLHKYSKLFDKVVQLYGNRVLVTSSAKDVDHILENINFFSTKKEDFLFYGSYPSVTTMSAALLSEILDNNNIHGNVRNRCIHYYTSLRHIMTSTPTNYLGVYNLILGSLEKALSFEYHIEYELSAITNRQIQKTPDQYRKHLSETVEFLEDHPNVRAMLLSNGYQKGTPCVWVKRNLWSLIFNTTNLPSEYQIIFWDDVNLVNMAMDASKFFVTNNYSIEHRQKEYNLQILQALSEGKII</sequence>